<dbReference type="EMBL" id="REGN01003889">
    <property type="protein sequence ID" value="RNA20247.1"/>
    <property type="molecule type" value="Genomic_DNA"/>
</dbReference>
<keyword evidence="2" id="KW-1185">Reference proteome</keyword>
<evidence type="ECO:0000313" key="1">
    <source>
        <dbReference type="EMBL" id="RNA20247.1"/>
    </source>
</evidence>
<evidence type="ECO:0000313" key="2">
    <source>
        <dbReference type="Proteomes" id="UP000276133"/>
    </source>
</evidence>
<dbReference type="Proteomes" id="UP000276133">
    <property type="component" value="Unassembled WGS sequence"/>
</dbReference>
<comment type="caution">
    <text evidence="1">The sequence shown here is derived from an EMBL/GenBank/DDBJ whole genome shotgun (WGS) entry which is preliminary data.</text>
</comment>
<protein>
    <submittedName>
        <fullName evidence="1">Uncharacterized protein</fullName>
    </submittedName>
</protein>
<reference evidence="1 2" key="1">
    <citation type="journal article" date="2018" name="Sci. Rep.">
        <title>Genomic signatures of local adaptation to the degree of environmental predictability in rotifers.</title>
        <authorList>
            <person name="Franch-Gras L."/>
            <person name="Hahn C."/>
            <person name="Garcia-Roger E.M."/>
            <person name="Carmona M.J."/>
            <person name="Serra M."/>
            <person name="Gomez A."/>
        </authorList>
    </citation>
    <scope>NUCLEOTIDE SEQUENCE [LARGE SCALE GENOMIC DNA]</scope>
    <source>
        <strain evidence="1">HYR1</strain>
    </source>
</reference>
<name>A0A3M7R9L5_BRAPC</name>
<organism evidence="1 2">
    <name type="scientific">Brachionus plicatilis</name>
    <name type="common">Marine rotifer</name>
    <name type="synonym">Brachionus muelleri</name>
    <dbReference type="NCBI Taxonomy" id="10195"/>
    <lineage>
        <taxon>Eukaryota</taxon>
        <taxon>Metazoa</taxon>
        <taxon>Spiralia</taxon>
        <taxon>Gnathifera</taxon>
        <taxon>Rotifera</taxon>
        <taxon>Eurotatoria</taxon>
        <taxon>Monogononta</taxon>
        <taxon>Pseudotrocha</taxon>
        <taxon>Ploima</taxon>
        <taxon>Brachionidae</taxon>
        <taxon>Brachionus</taxon>
    </lineage>
</organism>
<proteinExistence type="predicted"/>
<gene>
    <name evidence="1" type="ORF">BpHYR1_054047</name>
</gene>
<dbReference type="AlphaFoldDB" id="A0A3M7R9L5"/>
<accession>A0A3M7R9L5</accession>
<sequence length="74" mass="8480">MKILFLRNLQNITHDLVRLHDLTSNVACKNDSKSGLTIFFKFARSGFISKNLYTVGVIIHKKILENIGENYAKK</sequence>